<dbReference type="PATRIC" id="fig|545697.3.peg.3033"/>
<evidence type="ECO:0000256" key="3">
    <source>
        <dbReference type="PROSITE-ProRule" id="PRU00464"/>
    </source>
</evidence>
<dbReference type="InterPro" id="IPR011146">
    <property type="entry name" value="HIT-like"/>
</dbReference>
<protein>
    <submittedName>
        <fullName evidence="5">Histidine triad domain protein</fullName>
    </submittedName>
</protein>
<dbReference type="eggNOG" id="COG0537">
    <property type="taxonomic scope" value="Bacteria"/>
</dbReference>
<feature type="domain" description="HIT" evidence="4">
    <location>
        <begin position="17"/>
        <end position="126"/>
    </location>
</feature>
<dbReference type="SUPFAM" id="SSF54197">
    <property type="entry name" value="HIT-like"/>
    <property type="match status" value="1"/>
</dbReference>
<dbReference type="STRING" id="545697.HMPREF0216_03098"/>
<dbReference type="EMBL" id="AMEZ01000120">
    <property type="protein sequence ID" value="EKY22734.1"/>
    <property type="molecule type" value="Genomic_DNA"/>
</dbReference>
<dbReference type="Proteomes" id="UP000010420">
    <property type="component" value="Unassembled WGS sequence"/>
</dbReference>
<dbReference type="PROSITE" id="PS51084">
    <property type="entry name" value="HIT_2"/>
    <property type="match status" value="1"/>
</dbReference>
<dbReference type="GO" id="GO:0003824">
    <property type="term" value="F:catalytic activity"/>
    <property type="evidence" value="ECO:0007669"/>
    <property type="project" value="InterPro"/>
</dbReference>
<evidence type="ECO:0000256" key="2">
    <source>
        <dbReference type="PIRSR" id="PIRSR601310-3"/>
    </source>
</evidence>
<dbReference type="InterPro" id="IPR036265">
    <property type="entry name" value="HIT-like_sf"/>
</dbReference>
<dbReference type="Pfam" id="PF01230">
    <property type="entry name" value="HIT"/>
    <property type="match status" value="1"/>
</dbReference>
<dbReference type="CDD" id="cd01276">
    <property type="entry name" value="PKCI_related"/>
    <property type="match status" value="1"/>
</dbReference>
<dbReference type="AlphaFoldDB" id="L1Q401"/>
<dbReference type="PRINTS" id="PR00332">
    <property type="entry name" value="HISTRIAD"/>
</dbReference>
<keyword evidence="6" id="KW-1185">Reference proteome</keyword>
<comment type="caution">
    <text evidence="5">The sequence shown here is derived from an EMBL/GenBank/DDBJ whole genome shotgun (WGS) entry which is preliminary data.</text>
</comment>
<organism evidence="5 6">
    <name type="scientific">Clostridium celatum DSM 1785</name>
    <dbReference type="NCBI Taxonomy" id="545697"/>
    <lineage>
        <taxon>Bacteria</taxon>
        <taxon>Bacillati</taxon>
        <taxon>Bacillota</taxon>
        <taxon>Clostridia</taxon>
        <taxon>Eubacteriales</taxon>
        <taxon>Clostridiaceae</taxon>
        <taxon>Clostridium</taxon>
    </lineage>
</organism>
<dbReference type="InterPro" id="IPR019808">
    <property type="entry name" value="Histidine_triad_CS"/>
</dbReference>
<dbReference type="HOGENOM" id="CLU_056776_8_1_9"/>
<dbReference type="PANTHER" id="PTHR23089">
    <property type="entry name" value="HISTIDINE TRIAD HIT PROTEIN"/>
    <property type="match status" value="1"/>
</dbReference>
<evidence type="ECO:0000256" key="1">
    <source>
        <dbReference type="PIRSR" id="PIRSR601310-1"/>
    </source>
</evidence>
<dbReference type="InterPro" id="IPR001310">
    <property type="entry name" value="Histidine_triad_HIT"/>
</dbReference>
<evidence type="ECO:0000313" key="5">
    <source>
        <dbReference type="EMBL" id="EKY22734.1"/>
    </source>
</evidence>
<name>L1Q401_9CLOT</name>
<feature type="active site" description="Tele-AMP-histidine intermediate" evidence="1">
    <location>
        <position position="112"/>
    </location>
</feature>
<evidence type="ECO:0000259" key="4">
    <source>
        <dbReference type="PROSITE" id="PS51084"/>
    </source>
</evidence>
<reference evidence="5 6" key="1">
    <citation type="submission" date="2012-05" db="EMBL/GenBank/DDBJ databases">
        <authorList>
            <person name="Weinstock G."/>
            <person name="Sodergren E."/>
            <person name="Lobos E.A."/>
            <person name="Fulton L."/>
            <person name="Fulton R."/>
            <person name="Courtney L."/>
            <person name="Fronick C."/>
            <person name="O'Laughlin M."/>
            <person name="Godfrey J."/>
            <person name="Wilson R.M."/>
            <person name="Miner T."/>
            <person name="Farmer C."/>
            <person name="Delehaunty K."/>
            <person name="Cordes M."/>
            <person name="Minx P."/>
            <person name="Tomlinson C."/>
            <person name="Chen J."/>
            <person name="Wollam A."/>
            <person name="Pepin K.H."/>
            <person name="Bhonagiri V."/>
            <person name="Zhang X."/>
            <person name="Suruliraj S."/>
            <person name="Warren W."/>
            <person name="Mitreva M."/>
            <person name="Mardis E.R."/>
            <person name="Wilson R.K."/>
        </authorList>
    </citation>
    <scope>NUCLEOTIDE SEQUENCE [LARGE SCALE GENOMIC DNA]</scope>
    <source>
        <strain evidence="5 6">DSM 1785</strain>
    </source>
</reference>
<sequence>MKFGFSVKGGEFMGDCIFCKIVAGEIPSKKIYEDDKVLAFYDISPEAPVHFLVVPKEHIVSANDITEENCSIVSHIFLVINKIVRDLNISENGYRIVNNCGTDGGQTVNHIHFHVLGARELKWPPG</sequence>
<feature type="short sequence motif" description="Histidine triad motif" evidence="2 3">
    <location>
        <begin position="110"/>
        <end position="114"/>
    </location>
</feature>
<proteinExistence type="predicted"/>
<accession>L1Q401</accession>
<dbReference type="PROSITE" id="PS00892">
    <property type="entry name" value="HIT_1"/>
    <property type="match status" value="1"/>
</dbReference>
<gene>
    <name evidence="5" type="ORF">HMPREF0216_03098</name>
</gene>
<dbReference type="Gene3D" id="3.30.428.10">
    <property type="entry name" value="HIT-like"/>
    <property type="match status" value="1"/>
</dbReference>
<evidence type="ECO:0000313" key="6">
    <source>
        <dbReference type="Proteomes" id="UP000010420"/>
    </source>
</evidence>